<sequence>MGTTVSPAGQANASGTIGGGLDLVIVMDSSGSMGSTVPISGNPSRRQVQQDAATALVNSLPSGSAVSIVDFDSSASVTQGLTELPTGLGSVTTAISNINASGGTNIAAGIAAADGELDANGRSGTSKQILVISDGGSSQTAAENAAAAAAADGYTVNTVSFPGASTSTMEAVAIAGGGTFVNFSSNPQDIVDIFSGSGGGVLVGVSGVQITDPDGNSFAAIVDALGNFTVPGFSLNAGANTWTALASFTDGSTASASLTLYGTSTTAVPLPASGLLLFAAVGGLGAMRLRRKKA</sequence>
<comment type="caution">
    <text evidence="3">The sequence shown here is derived from an EMBL/GenBank/DDBJ whole genome shotgun (WGS) entry which is preliminary data.</text>
</comment>
<dbReference type="EMBL" id="JAEKJZ010000001">
    <property type="protein sequence ID" value="MBN9669562.1"/>
    <property type="molecule type" value="Genomic_DNA"/>
</dbReference>
<dbReference type="SUPFAM" id="SSF53300">
    <property type="entry name" value="vWA-like"/>
    <property type="match status" value="1"/>
</dbReference>
<accession>A0A939EBH4</accession>
<evidence type="ECO:0000256" key="1">
    <source>
        <dbReference type="SAM" id="Phobius"/>
    </source>
</evidence>
<dbReference type="SMART" id="SM00327">
    <property type="entry name" value="VWA"/>
    <property type="match status" value="1"/>
</dbReference>
<dbReference type="InterPro" id="IPR051266">
    <property type="entry name" value="CLCR"/>
</dbReference>
<evidence type="ECO:0000313" key="4">
    <source>
        <dbReference type="Proteomes" id="UP000664096"/>
    </source>
</evidence>
<dbReference type="AlphaFoldDB" id="A0A939EBH4"/>
<organism evidence="3 4">
    <name type="scientific">Roseibium aggregatum</name>
    <dbReference type="NCBI Taxonomy" id="187304"/>
    <lineage>
        <taxon>Bacteria</taxon>
        <taxon>Pseudomonadati</taxon>
        <taxon>Pseudomonadota</taxon>
        <taxon>Alphaproteobacteria</taxon>
        <taxon>Hyphomicrobiales</taxon>
        <taxon>Stappiaceae</taxon>
        <taxon>Roseibium</taxon>
    </lineage>
</organism>
<dbReference type="CDD" id="cd00198">
    <property type="entry name" value="vWFA"/>
    <property type="match status" value="1"/>
</dbReference>
<dbReference type="InterPro" id="IPR022472">
    <property type="entry name" value="VPLPA-CTERM"/>
</dbReference>
<name>A0A939EBH4_9HYPH</name>
<dbReference type="PANTHER" id="PTHR10579:SF177">
    <property type="entry name" value="CALCIUM-ACTIVATED CHLORIDE CHANNEL REGULATOR 4-LIKE PROTEIN"/>
    <property type="match status" value="1"/>
</dbReference>
<dbReference type="PANTHER" id="PTHR10579">
    <property type="entry name" value="CALCIUM-ACTIVATED CHLORIDE CHANNEL REGULATOR"/>
    <property type="match status" value="1"/>
</dbReference>
<dbReference type="Proteomes" id="UP000664096">
    <property type="component" value="Unassembled WGS sequence"/>
</dbReference>
<evidence type="ECO:0000259" key="2">
    <source>
        <dbReference type="PROSITE" id="PS50234"/>
    </source>
</evidence>
<feature type="domain" description="VWFA" evidence="2">
    <location>
        <begin position="22"/>
        <end position="197"/>
    </location>
</feature>
<protein>
    <submittedName>
        <fullName evidence="3">VPLPA-CTERM sorting domain-containing protein</fullName>
    </submittedName>
</protein>
<dbReference type="RefSeq" id="WP_207139117.1">
    <property type="nucleotide sequence ID" value="NZ_JAEKJZ010000001.1"/>
</dbReference>
<dbReference type="InterPro" id="IPR002035">
    <property type="entry name" value="VWF_A"/>
</dbReference>
<keyword evidence="1" id="KW-1133">Transmembrane helix</keyword>
<gene>
    <name evidence="3" type="ORF">JF539_04375</name>
</gene>
<dbReference type="Gene3D" id="3.40.50.410">
    <property type="entry name" value="von Willebrand factor, type A domain"/>
    <property type="match status" value="1"/>
</dbReference>
<dbReference type="Pfam" id="PF13519">
    <property type="entry name" value="VWA_2"/>
    <property type="match status" value="1"/>
</dbReference>
<dbReference type="PROSITE" id="PS50234">
    <property type="entry name" value="VWFA"/>
    <property type="match status" value="1"/>
</dbReference>
<keyword evidence="1" id="KW-0812">Transmembrane</keyword>
<keyword evidence="1" id="KW-0472">Membrane</keyword>
<dbReference type="NCBIfam" id="TIGR03370">
    <property type="entry name" value="VPLPA-CTERM"/>
    <property type="match status" value="1"/>
</dbReference>
<proteinExistence type="predicted"/>
<reference evidence="3" key="1">
    <citation type="submission" date="2020-12" db="EMBL/GenBank/DDBJ databases">
        <title>Oil enriched cultivation method for isolating marine PHA-producing bacteria.</title>
        <authorList>
            <person name="Zheng W."/>
            <person name="Yu S."/>
            <person name="Huang Y."/>
        </authorList>
    </citation>
    <scope>NUCLEOTIDE SEQUENCE</scope>
    <source>
        <strain evidence="3">SY-2-12</strain>
    </source>
</reference>
<feature type="transmembrane region" description="Helical" evidence="1">
    <location>
        <begin position="270"/>
        <end position="289"/>
    </location>
</feature>
<dbReference type="InterPro" id="IPR036465">
    <property type="entry name" value="vWFA_dom_sf"/>
</dbReference>
<evidence type="ECO:0000313" key="3">
    <source>
        <dbReference type="EMBL" id="MBN9669562.1"/>
    </source>
</evidence>